<evidence type="ECO:0000256" key="1">
    <source>
        <dbReference type="SAM" id="MobiDB-lite"/>
    </source>
</evidence>
<feature type="compositionally biased region" description="Low complexity" evidence="1">
    <location>
        <begin position="123"/>
        <end position="134"/>
    </location>
</feature>
<gene>
    <name evidence="3" type="primary">BUMP</name>
</gene>
<accession>A0A0D5W5R8</accession>
<evidence type="ECO:0000313" key="3">
    <source>
        <dbReference type="EMBL" id="AJZ72675.1"/>
    </source>
</evidence>
<reference evidence="3" key="1">
    <citation type="journal article" date="2015" name="Mol. Biol. Evol.">
        <title>Digestive Organ in the Female Reproductive Tract Borrows Genes from Multiple Organ Systems to Adopt Critical Functions.</title>
        <authorList>
            <person name="Meslin C."/>
            <person name="Plakke M.S."/>
            <person name="Deutsch A.B."/>
            <person name="Small B.S."/>
            <person name="Morehouse N.I."/>
            <person name="Clark N.L."/>
        </authorList>
    </citation>
    <scope>NUCLEOTIDE SEQUENCE</scope>
</reference>
<name>A0A0D5W5R8_PIERA</name>
<protein>
    <submittedName>
        <fullName evidence="3">Bursa maximal expression in pieris</fullName>
    </submittedName>
</protein>
<keyword evidence="2" id="KW-0732">Signal</keyword>
<dbReference type="EMBL" id="KP981375">
    <property type="protein sequence ID" value="AJZ72675.1"/>
    <property type="molecule type" value="mRNA"/>
</dbReference>
<organism evidence="3">
    <name type="scientific">Pieris rapae</name>
    <name type="common">Small white butterfly</name>
    <name type="synonym">Artogeia rapae</name>
    <dbReference type="NCBI Taxonomy" id="64459"/>
    <lineage>
        <taxon>Eukaryota</taxon>
        <taxon>Metazoa</taxon>
        <taxon>Ecdysozoa</taxon>
        <taxon>Arthropoda</taxon>
        <taxon>Hexapoda</taxon>
        <taxon>Insecta</taxon>
        <taxon>Pterygota</taxon>
        <taxon>Neoptera</taxon>
        <taxon>Endopterygota</taxon>
        <taxon>Lepidoptera</taxon>
        <taxon>Glossata</taxon>
        <taxon>Ditrysia</taxon>
        <taxon>Papilionoidea</taxon>
        <taxon>Pieridae</taxon>
        <taxon>Pierinae</taxon>
        <taxon>Pieris</taxon>
    </lineage>
</organism>
<feature type="signal peptide" evidence="2">
    <location>
        <begin position="1"/>
        <end position="18"/>
    </location>
</feature>
<feature type="chain" id="PRO_5002298338" evidence="2">
    <location>
        <begin position="19"/>
        <end position="151"/>
    </location>
</feature>
<sequence length="151" mass="15539">MQTVTLLLFAVVLTVALAEGQYYVPRAYYTIDAEGHQSAPVPMRRLRRSLNPYPYPYGGANANANANAEANAWGGGSASANAQANARAGSGGWGLPIGAGYGAANPNALSFGETRRQSGPVLSSRSVSAGSSVGIDSSGKGYYDQYTSVGN</sequence>
<dbReference type="AlphaFoldDB" id="A0A0D5W5R8"/>
<evidence type="ECO:0000256" key="2">
    <source>
        <dbReference type="SAM" id="SignalP"/>
    </source>
</evidence>
<feature type="region of interest" description="Disordered" evidence="1">
    <location>
        <begin position="112"/>
        <end position="141"/>
    </location>
</feature>
<proteinExistence type="evidence at transcript level"/>